<dbReference type="eggNOG" id="ENOG502RSAD">
    <property type="taxonomic scope" value="Eukaryota"/>
</dbReference>
<evidence type="ECO:0000313" key="1">
    <source>
        <dbReference type="EMBL" id="EME43722.1"/>
    </source>
</evidence>
<evidence type="ECO:0000313" key="2">
    <source>
        <dbReference type="Proteomes" id="UP000016933"/>
    </source>
</evidence>
<dbReference type="HOGENOM" id="CLU_015101_4_2_1"/>
<dbReference type="Proteomes" id="UP000016933">
    <property type="component" value="Unassembled WGS sequence"/>
</dbReference>
<gene>
    <name evidence="1" type="ORF">DOTSEDRAFT_44115</name>
</gene>
<dbReference type="OMA" id="NLNERIM"/>
<proteinExistence type="predicted"/>
<dbReference type="EMBL" id="KB446539">
    <property type="protein sequence ID" value="EME43722.1"/>
    <property type="molecule type" value="Genomic_DNA"/>
</dbReference>
<name>N1PJP6_DOTSN</name>
<dbReference type="Gene3D" id="3.40.50.1110">
    <property type="entry name" value="SGNH hydrolase"/>
    <property type="match status" value="1"/>
</dbReference>
<dbReference type="OrthoDB" id="1600564at2759"/>
<protein>
    <submittedName>
        <fullName evidence="1">Carbohydrate esterase family 16 protein</fullName>
    </submittedName>
</protein>
<accession>N1PJP6</accession>
<sequence length="308" mass="33239">MVLRLPALFVSPNLEVNMGVATSTPAPVPVPPGRYLFAFGDSYTATLFNTSDTQPSLSNPMGNPAYPGTTTSGADNWIDVVVYNSTRNDTVAYNYATGANMVNITACQGQAYAASGPVKELNDQMALFKQLPTTVKWNATNSVFFNFFGINDISVQVYSGRSYTNATIILAPDIDNYFSQMGAQYSMGARRFVTILVPPIYRAAVHGFGNGTAAPLVRNLTAYWNNAVHSCAKSFSSKYPGSEMEVFDPSTTFNTILDNPTGYGAPNSTCYSYPAGQPCLWADFIHPGIVMQRAFGNAMNAFLDSNGL</sequence>
<dbReference type="STRING" id="675120.N1PJP6"/>
<keyword evidence="2" id="KW-1185">Reference proteome</keyword>
<dbReference type="InterPro" id="IPR001087">
    <property type="entry name" value="GDSL"/>
</dbReference>
<dbReference type="GO" id="GO:0016788">
    <property type="term" value="F:hydrolase activity, acting on ester bonds"/>
    <property type="evidence" value="ECO:0007669"/>
    <property type="project" value="InterPro"/>
</dbReference>
<dbReference type="Pfam" id="PF00657">
    <property type="entry name" value="Lipase_GDSL"/>
    <property type="match status" value="1"/>
</dbReference>
<dbReference type="InterPro" id="IPR036514">
    <property type="entry name" value="SGNH_hydro_sf"/>
</dbReference>
<dbReference type="AlphaFoldDB" id="N1PJP6"/>
<organism evidence="1 2">
    <name type="scientific">Dothistroma septosporum (strain NZE10 / CBS 128990)</name>
    <name type="common">Red band needle blight fungus</name>
    <name type="synonym">Mycosphaerella pini</name>
    <dbReference type="NCBI Taxonomy" id="675120"/>
    <lineage>
        <taxon>Eukaryota</taxon>
        <taxon>Fungi</taxon>
        <taxon>Dikarya</taxon>
        <taxon>Ascomycota</taxon>
        <taxon>Pezizomycotina</taxon>
        <taxon>Dothideomycetes</taxon>
        <taxon>Dothideomycetidae</taxon>
        <taxon>Mycosphaerellales</taxon>
        <taxon>Mycosphaerellaceae</taxon>
        <taxon>Dothistroma</taxon>
    </lineage>
</organism>
<reference evidence="2" key="1">
    <citation type="journal article" date="2012" name="PLoS Genet.">
        <title>The genomes of the fungal plant pathogens Cladosporium fulvum and Dothistroma septosporum reveal adaptation to different hosts and lifestyles but also signatures of common ancestry.</title>
        <authorList>
            <person name="de Wit P.J.G.M."/>
            <person name="van der Burgt A."/>
            <person name="Oekmen B."/>
            <person name="Stergiopoulos I."/>
            <person name="Abd-Elsalam K.A."/>
            <person name="Aerts A.L."/>
            <person name="Bahkali A.H."/>
            <person name="Beenen H.G."/>
            <person name="Chettri P."/>
            <person name="Cox M.P."/>
            <person name="Datema E."/>
            <person name="de Vries R.P."/>
            <person name="Dhillon B."/>
            <person name="Ganley A.R."/>
            <person name="Griffiths S.A."/>
            <person name="Guo Y."/>
            <person name="Hamelin R.C."/>
            <person name="Henrissat B."/>
            <person name="Kabir M.S."/>
            <person name="Jashni M.K."/>
            <person name="Kema G."/>
            <person name="Klaubauf S."/>
            <person name="Lapidus A."/>
            <person name="Levasseur A."/>
            <person name="Lindquist E."/>
            <person name="Mehrabi R."/>
            <person name="Ohm R.A."/>
            <person name="Owen T.J."/>
            <person name="Salamov A."/>
            <person name="Schwelm A."/>
            <person name="Schijlen E."/>
            <person name="Sun H."/>
            <person name="van den Burg H.A."/>
            <person name="van Ham R.C.H.J."/>
            <person name="Zhang S."/>
            <person name="Goodwin S.B."/>
            <person name="Grigoriev I.V."/>
            <person name="Collemare J."/>
            <person name="Bradshaw R.E."/>
        </authorList>
    </citation>
    <scope>NUCLEOTIDE SEQUENCE [LARGE SCALE GENOMIC DNA]</scope>
    <source>
        <strain evidence="2">NZE10 / CBS 128990</strain>
    </source>
</reference>
<reference evidence="1 2" key="2">
    <citation type="journal article" date="2012" name="PLoS Pathog.">
        <title>Diverse lifestyles and strategies of plant pathogenesis encoded in the genomes of eighteen Dothideomycetes fungi.</title>
        <authorList>
            <person name="Ohm R.A."/>
            <person name="Feau N."/>
            <person name="Henrissat B."/>
            <person name="Schoch C.L."/>
            <person name="Horwitz B.A."/>
            <person name="Barry K.W."/>
            <person name="Condon B.J."/>
            <person name="Copeland A.C."/>
            <person name="Dhillon B."/>
            <person name="Glaser F."/>
            <person name="Hesse C.N."/>
            <person name="Kosti I."/>
            <person name="LaButti K."/>
            <person name="Lindquist E.A."/>
            <person name="Lucas S."/>
            <person name="Salamov A.A."/>
            <person name="Bradshaw R.E."/>
            <person name="Ciuffetti L."/>
            <person name="Hamelin R.C."/>
            <person name="Kema G.H.J."/>
            <person name="Lawrence C."/>
            <person name="Scott J.A."/>
            <person name="Spatafora J.W."/>
            <person name="Turgeon B.G."/>
            <person name="de Wit P.J.G.M."/>
            <person name="Zhong S."/>
            <person name="Goodwin S.B."/>
            <person name="Grigoriev I.V."/>
        </authorList>
    </citation>
    <scope>NUCLEOTIDE SEQUENCE [LARGE SCALE GENOMIC DNA]</scope>
    <source>
        <strain evidence="2">NZE10 / CBS 128990</strain>
    </source>
</reference>